<comment type="caution">
    <text evidence="6">The sequence shown here is derived from an EMBL/GenBank/DDBJ whole genome shotgun (WGS) entry which is preliminary data.</text>
</comment>
<dbReference type="SUPFAM" id="SSF46785">
    <property type="entry name" value="Winged helix' DNA-binding domain"/>
    <property type="match status" value="1"/>
</dbReference>
<dbReference type="PATRIC" id="fig|1280954.3.peg.633"/>
<dbReference type="PROSITE" id="PS50931">
    <property type="entry name" value="HTH_LYSR"/>
    <property type="match status" value="1"/>
</dbReference>
<accession>A0A062VBN3</accession>
<dbReference type="PANTHER" id="PTHR30537:SF3">
    <property type="entry name" value="TRANSCRIPTIONAL REGULATORY PROTEIN"/>
    <property type="match status" value="1"/>
</dbReference>
<evidence type="ECO:0000313" key="6">
    <source>
        <dbReference type="EMBL" id="KCZ99845.1"/>
    </source>
</evidence>
<keyword evidence="4" id="KW-0804">Transcription</keyword>
<dbReference type="STRING" id="1280954.HPO_03099"/>
<dbReference type="SUPFAM" id="SSF53850">
    <property type="entry name" value="Periplasmic binding protein-like II"/>
    <property type="match status" value="1"/>
</dbReference>
<sequence length="303" mass="34476">MSGAAARLGESPPTISRKIDDLETTLGTQLFIRSTRGVELTEAGKVVLRYAHQMAEAANTLKDQAGAQRAPVEGRIVLSTGDGIGPYWLAPRLHEFQNDNPRVQIRMLVNDEPADVTNGEADIALHFAEPKSHELLHHKLGVQHYIGFASRDYFRERKPPESLFEYYKYRCLMHSSYVNQVERWAPKVSELRRMIDYAFVSNSGTALIQSCAAGGGVAILPSFVAAIDNRIIPLDLPEIAPIQFWVAYTERFRRRPEGQLFVDWIRKRFEQDDAMWFREQFVHPRDVFSNVHIFPAAAARREP</sequence>
<name>A0A062VBN3_9PROT</name>
<reference evidence="6 7" key="1">
    <citation type="journal article" date="2014" name="Antonie Van Leeuwenhoek">
        <title>Hyphomonas beringensis sp. nov. and Hyphomonas chukchiensis sp. nov., isolated from surface seawater of the Bering Sea and Chukchi Sea.</title>
        <authorList>
            <person name="Li C."/>
            <person name="Lai Q."/>
            <person name="Li G."/>
            <person name="Dong C."/>
            <person name="Wang J."/>
            <person name="Liao Y."/>
            <person name="Shao Z."/>
        </authorList>
    </citation>
    <scope>NUCLEOTIDE SEQUENCE [LARGE SCALE GENOMIC DNA]</scope>
    <source>
        <strain evidence="6 7">PS728</strain>
    </source>
</reference>
<proteinExistence type="inferred from homology"/>
<keyword evidence="2" id="KW-0805">Transcription regulation</keyword>
<evidence type="ECO:0000313" key="7">
    <source>
        <dbReference type="Proteomes" id="UP000027100"/>
    </source>
</evidence>
<dbReference type="GO" id="GO:0043565">
    <property type="term" value="F:sequence-specific DNA binding"/>
    <property type="evidence" value="ECO:0007669"/>
    <property type="project" value="TreeGrafter"/>
</dbReference>
<gene>
    <name evidence="6" type="ORF">HPO_03099</name>
</gene>
<dbReference type="Pfam" id="PF03466">
    <property type="entry name" value="LysR_substrate"/>
    <property type="match status" value="1"/>
</dbReference>
<feature type="domain" description="HTH lysR-type" evidence="5">
    <location>
        <begin position="1"/>
        <end position="41"/>
    </location>
</feature>
<dbReference type="Gene3D" id="3.40.190.290">
    <property type="match status" value="1"/>
</dbReference>
<dbReference type="AlphaFoldDB" id="A0A062VBN3"/>
<dbReference type="Pfam" id="PF00126">
    <property type="entry name" value="HTH_1"/>
    <property type="match status" value="1"/>
</dbReference>
<dbReference type="Proteomes" id="UP000027100">
    <property type="component" value="Unassembled WGS sequence"/>
</dbReference>
<dbReference type="EMBL" id="ARYM01000003">
    <property type="protein sequence ID" value="KCZ99845.1"/>
    <property type="molecule type" value="Genomic_DNA"/>
</dbReference>
<dbReference type="PANTHER" id="PTHR30537">
    <property type="entry name" value="HTH-TYPE TRANSCRIPTIONAL REGULATOR"/>
    <property type="match status" value="1"/>
</dbReference>
<evidence type="ECO:0000256" key="1">
    <source>
        <dbReference type="ARBA" id="ARBA00009437"/>
    </source>
</evidence>
<dbReference type="InterPro" id="IPR036390">
    <property type="entry name" value="WH_DNA-bd_sf"/>
</dbReference>
<dbReference type="GO" id="GO:0006351">
    <property type="term" value="P:DNA-templated transcription"/>
    <property type="evidence" value="ECO:0007669"/>
    <property type="project" value="TreeGrafter"/>
</dbReference>
<evidence type="ECO:0000256" key="2">
    <source>
        <dbReference type="ARBA" id="ARBA00023015"/>
    </source>
</evidence>
<organism evidence="6 7">
    <name type="scientific">Hyphomonas polymorpha PS728</name>
    <dbReference type="NCBI Taxonomy" id="1280954"/>
    <lineage>
        <taxon>Bacteria</taxon>
        <taxon>Pseudomonadati</taxon>
        <taxon>Pseudomonadota</taxon>
        <taxon>Alphaproteobacteria</taxon>
        <taxon>Hyphomonadales</taxon>
        <taxon>Hyphomonadaceae</taxon>
        <taxon>Hyphomonas</taxon>
    </lineage>
</organism>
<evidence type="ECO:0000259" key="5">
    <source>
        <dbReference type="PROSITE" id="PS50931"/>
    </source>
</evidence>
<keyword evidence="3" id="KW-0238">DNA-binding</keyword>
<protein>
    <submittedName>
        <fullName evidence="6">LysR family transcriptional regulator</fullName>
    </submittedName>
</protein>
<dbReference type="InterPro" id="IPR000847">
    <property type="entry name" value="LysR_HTH_N"/>
</dbReference>
<evidence type="ECO:0000256" key="3">
    <source>
        <dbReference type="ARBA" id="ARBA00023125"/>
    </source>
</evidence>
<dbReference type="InterPro" id="IPR036388">
    <property type="entry name" value="WH-like_DNA-bd_sf"/>
</dbReference>
<keyword evidence="7" id="KW-1185">Reference proteome</keyword>
<comment type="similarity">
    <text evidence="1">Belongs to the LysR transcriptional regulatory family.</text>
</comment>
<dbReference type="InterPro" id="IPR058163">
    <property type="entry name" value="LysR-type_TF_proteobact-type"/>
</dbReference>
<evidence type="ECO:0000256" key="4">
    <source>
        <dbReference type="ARBA" id="ARBA00023163"/>
    </source>
</evidence>
<dbReference type="GO" id="GO:0003700">
    <property type="term" value="F:DNA-binding transcription factor activity"/>
    <property type="evidence" value="ECO:0007669"/>
    <property type="project" value="InterPro"/>
</dbReference>
<dbReference type="Gene3D" id="1.10.10.10">
    <property type="entry name" value="Winged helix-like DNA-binding domain superfamily/Winged helix DNA-binding domain"/>
    <property type="match status" value="1"/>
</dbReference>
<dbReference type="InterPro" id="IPR005119">
    <property type="entry name" value="LysR_subst-bd"/>
</dbReference>
<dbReference type="eggNOG" id="COG0583">
    <property type="taxonomic scope" value="Bacteria"/>
</dbReference>